<dbReference type="PANTHER" id="PTHR45339:SF1">
    <property type="entry name" value="HYBRID SIGNAL TRANSDUCTION HISTIDINE KINASE J"/>
    <property type="match status" value="1"/>
</dbReference>
<evidence type="ECO:0000256" key="14">
    <source>
        <dbReference type="ARBA" id="ARBA00058004"/>
    </source>
</evidence>
<feature type="domain" description="Response regulatory" evidence="21">
    <location>
        <begin position="574"/>
        <end position="691"/>
    </location>
</feature>
<dbReference type="SMART" id="SM00388">
    <property type="entry name" value="HisKA"/>
    <property type="match status" value="1"/>
</dbReference>
<dbReference type="SMART" id="SM00073">
    <property type="entry name" value="HPT"/>
    <property type="match status" value="1"/>
</dbReference>
<dbReference type="SUPFAM" id="SSF55785">
    <property type="entry name" value="PYP-like sensor domain (PAS domain)"/>
    <property type="match status" value="2"/>
</dbReference>
<evidence type="ECO:0000256" key="16">
    <source>
        <dbReference type="ARBA" id="ARBA00068150"/>
    </source>
</evidence>
<feature type="domain" description="Histidine kinase" evidence="20">
    <location>
        <begin position="335"/>
        <end position="559"/>
    </location>
</feature>
<dbReference type="SMART" id="SM00448">
    <property type="entry name" value="REC"/>
    <property type="match status" value="2"/>
</dbReference>
<evidence type="ECO:0000256" key="12">
    <source>
        <dbReference type="ARBA" id="ARBA00023012"/>
    </source>
</evidence>
<dbReference type="InterPro" id="IPR035965">
    <property type="entry name" value="PAS-like_dom_sf"/>
</dbReference>
<dbReference type="CDD" id="cd16922">
    <property type="entry name" value="HATPase_EvgS-ArcB-TorS-like"/>
    <property type="match status" value="1"/>
</dbReference>
<dbReference type="SUPFAM" id="SSF55874">
    <property type="entry name" value="ATPase domain of HSP90 chaperone/DNA topoisomerase II/histidine kinase"/>
    <property type="match status" value="1"/>
</dbReference>
<dbReference type="FunFam" id="3.30.565.10:FF:000010">
    <property type="entry name" value="Sensor histidine kinase RcsC"/>
    <property type="match status" value="1"/>
</dbReference>
<dbReference type="InterPro" id="IPR001789">
    <property type="entry name" value="Sig_transdc_resp-reg_receiver"/>
</dbReference>
<evidence type="ECO:0000256" key="1">
    <source>
        <dbReference type="ARBA" id="ARBA00000085"/>
    </source>
</evidence>
<keyword evidence="10" id="KW-0067">ATP-binding</keyword>
<dbReference type="InterPro" id="IPR011006">
    <property type="entry name" value="CheY-like_superfamily"/>
</dbReference>
<keyword evidence="6" id="KW-0808">Transferase</keyword>
<dbReference type="GO" id="GO:0005524">
    <property type="term" value="F:ATP binding"/>
    <property type="evidence" value="ECO:0007669"/>
    <property type="project" value="UniProtKB-KW"/>
</dbReference>
<comment type="function">
    <text evidence="14">Member of the two-component regulatory system BvgS/BvgA. Phosphorylates BvgA via a four-step phosphorelay in response to environmental signals.</text>
</comment>
<keyword evidence="4" id="KW-1003">Cell membrane</keyword>
<name>A0A6C2CQQ9_9RHOO</name>
<dbReference type="EC" id="2.7.13.3" evidence="3"/>
<dbReference type="SUPFAM" id="SSF47384">
    <property type="entry name" value="Homodimeric domain of signal transducing histidine kinase"/>
    <property type="match status" value="1"/>
</dbReference>
<dbReference type="NCBIfam" id="TIGR00229">
    <property type="entry name" value="sensory_box"/>
    <property type="match status" value="1"/>
</dbReference>
<evidence type="ECO:0000256" key="13">
    <source>
        <dbReference type="ARBA" id="ARBA00023136"/>
    </source>
</evidence>
<evidence type="ECO:0000256" key="2">
    <source>
        <dbReference type="ARBA" id="ARBA00004651"/>
    </source>
</evidence>
<keyword evidence="5 19" id="KW-0597">Phosphoprotein</keyword>
<dbReference type="RefSeq" id="WP_148579725.1">
    <property type="nucleotide sequence ID" value="NZ_SDKK01000012.1"/>
</dbReference>
<comment type="catalytic activity">
    <reaction evidence="1">
        <text>ATP + protein L-histidine = ADP + protein N-phospho-L-histidine.</text>
        <dbReference type="EC" id="2.7.13.3"/>
    </reaction>
</comment>
<dbReference type="Proteomes" id="UP000389128">
    <property type="component" value="Unassembled WGS sequence"/>
</dbReference>
<evidence type="ECO:0000256" key="10">
    <source>
        <dbReference type="ARBA" id="ARBA00022840"/>
    </source>
</evidence>
<dbReference type="PROSITE" id="PS50894">
    <property type="entry name" value="HPT"/>
    <property type="match status" value="1"/>
</dbReference>
<dbReference type="PROSITE" id="PS50110">
    <property type="entry name" value="RESPONSE_REGULATORY"/>
    <property type="match status" value="2"/>
</dbReference>
<dbReference type="GO" id="GO:0005886">
    <property type="term" value="C:plasma membrane"/>
    <property type="evidence" value="ECO:0007669"/>
    <property type="project" value="UniProtKB-SubCell"/>
</dbReference>
<dbReference type="Pfam" id="PF02518">
    <property type="entry name" value="HATPase_c"/>
    <property type="match status" value="1"/>
</dbReference>
<comment type="subunit">
    <text evidence="15">At low DSF concentrations, interacts with RpfF.</text>
</comment>
<evidence type="ECO:0000256" key="4">
    <source>
        <dbReference type="ARBA" id="ARBA00022475"/>
    </source>
</evidence>
<accession>A0A6C2CQQ9</accession>
<dbReference type="Pfam" id="PF00989">
    <property type="entry name" value="PAS"/>
    <property type="match status" value="1"/>
</dbReference>
<dbReference type="CDD" id="cd00130">
    <property type="entry name" value="PAS"/>
    <property type="match status" value="1"/>
</dbReference>
<keyword evidence="25" id="KW-1185">Reference proteome</keyword>
<dbReference type="InterPro" id="IPR036641">
    <property type="entry name" value="HPT_dom_sf"/>
</dbReference>
<keyword evidence="9" id="KW-0418">Kinase</keyword>
<dbReference type="Gene3D" id="3.30.565.10">
    <property type="entry name" value="Histidine kinase-like ATPase, C-terminal domain"/>
    <property type="match status" value="1"/>
</dbReference>
<comment type="caution">
    <text evidence="24">The sequence shown here is derived from an EMBL/GenBank/DDBJ whole genome shotgun (WGS) entry which is preliminary data.</text>
</comment>
<gene>
    <name evidence="24" type="ORF">ETQ85_14195</name>
</gene>
<dbReference type="SUPFAM" id="SSF47226">
    <property type="entry name" value="Histidine-containing phosphotransfer domain, HPT domain"/>
    <property type="match status" value="1"/>
</dbReference>
<evidence type="ECO:0000256" key="11">
    <source>
        <dbReference type="ARBA" id="ARBA00022989"/>
    </source>
</evidence>
<keyword evidence="8" id="KW-0547">Nucleotide-binding</keyword>
<evidence type="ECO:0000313" key="25">
    <source>
        <dbReference type="Proteomes" id="UP000389128"/>
    </source>
</evidence>
<evidence type="ECO:0000256" key="6">
    <source>
        <dbReference type="ARBA" id="ARBA00022679"/>
    </source>
</evidence>
<evidence type="ECO:0000313" key="24">
    <source>
        <dbReference type="EMBL" id="TYC56036.1"/>
    </source>
</evidence>
<dbReference type="Gene3D" id="3.30.450.20">
    <property type="entry name" value="PAS domain"/>
    <property type="match status" value="2"/>
</dbReference>
<keyword evidence="12" id="KW-0902">Two-component regulatory system</keyword>
<keyword evidence="7" id="KW-0812">Transmembrane</keyword>
<evidence type="ECO:0000256" key="19">
    <source>
        <dbReference type="PROSITE-ProRule" id="PRU00169"/>
    </source>
</evidence>
<dbReference type="Pfam" id="PF12860">
    <property type="entry name" value="PAS_7"/>
    <property type="match status" value="1"/>
</dbReference>
<dbReference type="GO" id="GO:0006355">
    <property type="term" value="P:regulation of DNA-templated transcription"/>
    <property type="evidence" value="ECO:0007669"/>
    <property type="project" value="InterPro"/>
</dbReference>
<dbReference type="CDD" id="cd17546">
    <property type="entry name" value="REC_hyHK_CKI1_RcsC-like"/>
    <property type="match status" value="2"/>
</dbReference>
<dbReference type="InterPro" id="IPR013767">
    <property type="entry name" value="PAS_fold"/>
</dbReference>
<evidence type="ECO:0000259" key="22">
    <source>
        <dbReference type="PROSITE" id="PS50112"/>
    </source>
</evidence>
<dbReference type="InterPro" id="IPR003594">
    <property type="entry name" value="HATPase_dom"/>
</dbReference>
<feature type="domain" description="Response regulatory" evidence="21">
    <location>
        <begin position="713"/>
        <end position="829"/>
    </location>
</feature>
<dbReference type="EMBL" id="SDKK01000012">
    <property type="protein sequence ID" value="TYC56036.1"/>
    <property type="molecule type" value="Genomic_DNA"/>
</dbReference>
<dbReference type="Gene3D" id="1.20.120.160">
    <property type="entry name" value="HPT domain"/>
    <property type="match status" value="1"/>
</dbReference>
<feature type="modified residue" description="4-aspartylphosphate" evidence="19">
    <location>
        <position position="762"/>
    </location>
</feature>
<evidence type="ECO:0000259" key="20">
    <source>
        <dbReference type="PROSITE" id="PS50109"/>
    </source>
</evidence>
<dbReference type="AlphaFoldDB" id="A0A6C2CQQ9"/>
<protein>
    <recommendedName>
        <fullName evidence="16">Sensory/regulatory protein RpfC</fullName>
        <ecNumber evidence="3">2.7.13.3</ecNumber>
    </recommendedName>
    <alternativeName>
        <fullName evidence="17">Virulence sensor protein BvgS</fullName>
    </alternativeName>
</protein>
<comment type="subcellular location">
    <subcellularLocation>
        <location evidence="2">Cell membrane</location>
        <topology evidence="2">Multi-pass membrane protein</topology>
    </subcellularLocation>
</comment>
<dbReference type="Pfam" id="PF00072">
    <property type="entry name" value="Response_reg"/>
    <property type="match status" value="2"/>
</dbReference>
<dbReference type="PANTHER" id="PTHR45339">
    <property type="entry name" value="HYBRID SIGNAL TRANSDUCTION HISTIDINE KINASE J"/>
    <property type="match status" value="1"/>
</dbReference>
<dbReference type="InterPro" id="IPR000014">
    <property type="entry name" value="PAS"/>
</dbReference>
<dbReference type="InterPro" id="IPR005467">
    <property type="entry name" value="His_kinase_dom"/>
</dbReference>
<dbReference type="CDD" id="cd00088">
    <property type="entry name" value="HPT"/>
    <property type="match status" value="1"/>
</dbReference>
<dbReference type="InterPro" id="IPR036097">
    <property type="entry name" value="HisK_dim/P_sf"/>
</dbReference>
<dbReference type="Pfam" id="PF01627">
    <property type="entry name" value="Hpt"/>
    <property type="match status" value="1"/>
</dbReference>
<dbReference type="OrthoDB" id="5290456at2"/>
<organism evidence="24 25">
    <name type="scientific">Zoogloea oleivorans</name>
    <dbReference type="NCBI Taxonomy" id="1552750"/>
    <lineage>
        <taxon>Bacteria</taxon>
        <taxon>Pseudomonadati</taxon>
        <taxon>Pseudomonadota</taxon>
        <taxon>Betaproteobacteria</taxon>
        <taxon>Rhodocyclales</taxon>
        <taxon>Zoogloeaceae</taxon>
        <taxon>Zoogloea</taxon>
    </lineage>
</organism>
<dbReference type="PROSITE" id="PS50112">
    <property type="entry name" value="PAS"/>
    <property type="match status" value="1"/>
</dbReference>
<dbReference type="SUPFAM" id="SSF52172">
    <property type="entry name" value="CheY-like"/>
    <property type="match status" value="2"/>
</dbReference>
<dbReference type="GO" id="GO:0000155">
    <property type="term" value="F:phosphorelay sensor kinase activity"/>
    <property type="evidence" value="ECO:0007669"/>
    <property type="project" value="InterPro"/>
</dbReference>
<dbReference type="PROSITE" id="PS50109">
    <property type="entry name" value="HIS_KIN"/>
    <property type="match status" value="1"/>
</dbReference>
<dbReference type="CDD" id="cd00082">
    <property type="entry name" value="HisKA"/>
    <property type="match status" value="1"/>
</dbReference>
<evidence type="ECO:0000259" key="21">
    <source>
        <dbReference type="PROSITE" id="PS50110"/>
    </source>
</evidence>
<evidence type="ECO:0000256" key="5">
    <source>
        <dbReference type="ARBA" id="ARBA00022553"/>
    </source>
</evidence>
<feature type="modified residue" description="Phosphohistidine" evidence="18">
    <location>
        <position position="919"/>
    </location>
</feature>
<evidence type="ECO:0000256" key="7">
    <source>
        <dbReference type="ARBA" id="ARBA00022692"/>
    </source>
</evidence>
<dbReference type="InterPro" id="IPR036890">
    <property type="entry name" value="HATPase_C_sf"/>
</dbReference>
<dbReference type="PRINTS" id="PR00344">
    <property type="entry name" value="BCTRLSENSOR"/>
</dbReference>
<dbReference type="SMART" id="SM00387">
    <property type="entry name" value="HATPase_c"/>
    <property type="match status" value="1"/>
</dbReference>
<keyword evidence="13" id="KW-0472">Membrane</keyword>
<feature type="domain" description="HPt" evidence="23">
    <location>
        <begin position="880"/>
        <end position="980"/>
    </location>
</feature>
<evidence type="ECO:0000256" key="3">
    <source>
        <dbReference type="ARBA" id="ARBA00012438"/>
    </source>
</evidence>
<dbReference type="InterPro" id="IPR008207">
    <property type="entry name" value="Sig_transdc_His_kin_Hpt_dom"/>
</dbReference>
<evidence type="ECO:0000256" key="9">
    <source>
        <dbReference type="ARBA" id="ARBA00022777"/>
    </source>
</evidence>
<sequence>MIWMLAAALLAMLLAAAFAVRVAQREKMLRLALAAELEEAQRRFRDIAAASSDWIWETDTEGCFTYVSDKVTRFLGYAPAELIGRPACDLVPAHESDRVRELLQGLRRQHSPFTDIAHASVHKDGSLRQVVTNGVAVIGADGRLRGYRGTDRDDTAHLEDLALYRTYLQGLVAERTQQLAEANASVEASDRLFREAVGSISQGFAVYDSDDRLVVCNDAYLACYGLIRDLLVPGAAYADLLRAGVERGLFVGVHGCEQAWVEGRLNAHLHASGQAVEQELCDGRWLLMVENRTPSGYVVGNRIDITAQKNAKRLLAEARDAADAANQAKSLFLANMSHEIRTPMNAIIGLSHLCLQCDLGPRQRDYVTKVHKAATLLLGIINDILDFSKIEAGKLHIEHVSFCVDDVLANCSAMFGPMLAERGLHFEVSVAPDVPKHLLGDSLRLGQVLSNLVSNAVKFTEKGRIAVQVSCGATPPAGSTDLELVFSVSDTGIGMTQEQIARLFQVFTQADASITRKYGGTGLGLTISRQLIEMMGGKATVSSTPGEGSCFTFSVRVDRDTSLPATSPNAARRRALVVDDENLSRTALLRMLDKAGFDCQAAVSGEAALDSIRDVESPFALILMDLRMPGLDGLQTTHRIRAIPAYQGVPVIMATAADLADIQSLQAEGIDHYLFKPVRQSMLQDAIDEIFAADPQRSAAHRADPAEGLRGRRLLLVEDNEFNQQVASELLTKTGARVDVAADGRQALDALERQTYDLVLMDMQMPVMDGVTATQAIRADARFVALPVIAMTANALPEERQACLDAGMNDFLTKPITPDLLYATVAAWLPAGPAQEQAEALPSPASLESLSEAQAPVAAAGPVSIESLDLDAGLFFFKGNRALYLKLFDNFQRSQPALLAQLQQGFADGDRELAQRSAHTLRGMAGTLGAKPLADAASRLESDLKAGGDLVTASAVLMQVEQCLAMLQDEAEPVRRALQD</sequence>
<dbReference type="Gene3D" id="1.10.287.130">
    <property type="match status" value="1"/>
</dbReference>
<dbReference type="InterPro" id="IPR004358">
    <property type="entry name" value="Sig_transdc_His_kin-like_C"/>
</dbReference>
<dbReference type="FunFam" id="1.10.287.130:FF:000002">
    <property type="entry name" value="Two-component osmosensing histidine kinase"/>
    <property type="match status" value="1"/>
</dbReference>
<reference evidence="24 25" key="1">
    <citation type="submission" date="2019-01" db="EMBL/GenBank/DDBJ databases">
        <title>Zoogloea oleivorans genome sequencing and assembly.</title>
        <authorList>
            <person name="Tancsics A."/>
            <person name="Farkas M."/>
            <person name="Kriszt B."/>
            <person name="Maroti G."/>
            <person name="Horvath B."/>
        </authorList>
    </citation>
    <scope>NUCLEOTIDE SEQUENCE [LARGE SCALE GENOMIC DNA]</scope>
    <source>
        <strain evidence="24 25">Buc</strain>
    </source>
</reference>
<proteinExistence type="predicted"/>
<dbReference type="InterPro" id="IPR003661">
    <property type="entry name" value="HisK_dim/P_dom"/>
</dbReference>
<dbReference type="Pfam" id="PF00512">
    <property type="entry name" value="HisKA"/>
    <property type="match status" value="1"/>
</dbReference>
<keyword evidence="11" id="KW-1133">Transmembrane helix</keyword>
<evidence type="ECO:0000256" key="18">
    <source>
        <dbReference type="PROSITE-ProRule" id="PRU00110"/>
    </source>
</evidence>
<feature type="modified residue" description="4-aspartylphosphate" evidence="19">
    <location>
        <position position="625"/>
    </location>
</feature>
<evidence type="ECO:0000256" key="17">
    <source>
        <dbReference type="ARBA" id="ARBA00070152"/>
    </source>
</evidence>
<evidence type="ECO:0000256" key="8">
    <source>
        <dbReference type="ARBA" id="ARBA00022741"/>
    </source>
</evidence>
<evidence type="ECO:0000256" key="15">
    <source>
        <dbReference type="ARBA" id="ARBA00064003"/>
    </source>
</evidence>
<dbReference type="Gene3D" id="3.40.50.2300">
    <property type="match status" value="2"/>
</dbReference>
<dbReference type="SMART" id="SM00091">
    <property type="entry name" value="PAS"/>
    <property type="match status" value="2"/>
</dbReference>
<feature type="domain" description="PAS" evidence="22">
    <location>
        <begin position="40"/>
        <end position="110"/>
    </location>
</feature>
<evidence type="ECO:0000259" key="23">
    <source>
        <dbReference type="PROSITE" id="PS50894"/>
    </source>
</evidence>